<dbReference type="Proteomes" id="UP000095541">
    <property type="component" value="Unassembled WGS sequence"/>
</dbReference>
<dbReference type="InterPro" id="IPR041371">
    <property type="entry name" value="GH92_N"/>
</dbReference>
<dbReference type="GO" id="GO:0000224">
    <property type="term" value="F:peptide-N4-(N-acetyl-beta-glucosaminyl)asparagine amidase activity"/>
    <property type="evidence" value="ECO:0007669"/>
    <property type="project" value="TreeGrafter"/>
</dbReference>
<comment type="cofactor">
    <cofactor evidence="1">
        <name>Ca(2+)</name>
        <dbReference type="ChEBI" id="CHEBI:29108"/>
    </cofactor>
</comment>
<evidence type="ECO:0000313" key="8">
    <source>
        <dbReference type="Proteomes" id="UP000095541"/>
    </source>
</evidence>
<evidence type="ECO:0000256" key="2">
    <source>
        <dbReference type="ARBA" id="ARBA00011245"/>
    </source>
</evidence>
<dbReference type="GO" id="GO:0005829">
    <property type="term" value="C:cytosol"/>
    <property type="evidence" value="ECO:0007669"/>
    <property type="project" value="TreeGrafter"/>
</dbReference>
<evidence type="ECO:0000259" key="5">
    <source>
        <dbReference type="Pfam" id="PF07971"/>
    </source>
</evidence>
<reference evidence="7 8" key="1">
    <citation type="submission" date="2015-09" db="EMBL/GenBank/DDBJ databases">
        <authorList>
            <consortium name="Pathogen Informatics"/>
        </authorList>
    </citation>
    <scope>NUCLEOTIDE SEQUENCE [LARGE SCALE GENOMIC DNA]</scope>
    <source>
        <strain evidence="7 8">2789STDY5834945</strain>
    </source>
</reference>
<gene>
    <name evidence="7" type="ORF">ERS852557_03728</name>
</gene>
<dbReference type="InterPro" id="IPR008928">
    <property type="entry name" value="6-hairpin_glycosidase_sf"/>
</dbReference>
<proteinExistence type="predicted"/>
<dbReference type="PANTHER" id="PTHR12143">
    <property type="entry name" value="PEPTIDE N-GLYCANASE PNGASE -RELATED"/>
    <property type="match status" value="1"/>
</dbReference>
<name>A0A174VHL3_BACT4</name>
<feature type="signal peptide" evidence="4">
    <location>
        <begin position="1"/>
        <end position="24"/>
    </location>
</feature>
<dbReference type="Pfam" id="PF07971">
    <property type="entry name" value="Glyco_hydro_92"/>
    <property type="match status" value="1"/>
</dbReference>
<dbReference type="EMBL" id="CZBI01000005">
    <property type="protein sequence ID" value="CUQ34264.1"/>
    <property type="molecule type" value="Genomic_DNA"/>
</dbReference>
<dbReference type="GO" id="GO:0006516">
    <property type="term" value="P:glycoprotein catabolic process"/>
    <property type="evidence" value="ECO:0007669"/>
    <property type="project" value="TreeGrafter"/>
</dbReference>
<dbReference type="GO" id="GO:0030246">
    <property type="term" value="F:carbohydrate binding"/>
    <property type="evidence" value="ECO:0007669"/>
    <property type="project" value="InterPro"/>
</dbReference>
<feature type="domain" description="Glycosyl hydrolase family 92 N-terminal" evidence="6">
    <location>
        <begin position="29"/>
        <end position="232"/>
    </location>
</feature>
<comment type="subunit">
    <text evidence="2">Monomer.</text>
</comment>
<organism evidence="7 8">
    <name type="scientific">Bacteroides thetaiotaomicron</name>
    <dbReference type="NCBI Taxonomy" id="818"/>
    <lineage>
        <taxon>Bacteria</taxon>
        <taxon>Pseudomonadati</taxon>
        <taxon>Bacteroidota</taxon>
        <taxon>Bacteroidia</taxon>
        <taxon>Bacteroidales</taxon>
        <taxon>Bacteroidaceae</taxon>
        <taxon>Bacteroides</taxon>
    </lineage>
</organism>
<dbReference type="SUPFAM" id="SSF48208">
    <property type="entry name" value="Six-hairpin glycosidases"/>
    <property type="match status" value="1"/>
</dbReference>
<dbReference type="PANTHER" id="PTHR12143:SF39">
    <property type="entry name" value="SECRETED PROTEIN"/>
    <property type="match status" value="1"/>
</dbReference>
<dbReference type="AlphaFoldDB" id="A0A174VHL3"/>
<dbReference type="InterPro" id="IPR014718">
    <property type="entry name" value="GH-type_carb-bd"/>
</dbReference>
<dbReference type="Gene3D" id="1.20.1610.10">
    <property type="entry name" value="alpha-1,2-mannosidases domains"/>
    <property type="match status" value="1"/>
</dbReference>
<evidence type="ECO:0000256" key="3">
    <source>
        <dbReference type="ARBA" id="ARBA00022837"/>
    </source>
</evidence>
<evidence type="ECO:0000313" key="7">
    <source>
        <dbReference type="EMBL" id="CUQ34264.1"/>
    </source>
</evidence>
<evidence type="ECO:0000256" key="1">
    <source>
        <dbReference type="ARBA" id="ARBA00001913"/>
    </source>
</evidence>
<feature type="chain" id="PRO_5008035755" evidence="4">
    <location>
        <begin position="25"/>
        <end position="671"/>
    </location>
</feature>
<protein>
    <submittedName>
        <fullName evidence="7">Alpha-1,2-mannosidase</fullName>
    </submittedName>
</protein>
<keyword evidence="4" id="KW-0732">Signal</keyword>
<accession>A0A174VHL3</accession>
<dbReference type="InterPro" id="IPR050883">
    <property type="entry name" value="PNGase"/>
</dbReference>
<dbReference type="GO" id="GO:0005975">
    <property type="term" value="P:carbohydrate metabolic process"/>
    <property type="evidence" value="ECO:0007669"/>
    <property type="project" value="InterPro"/>
</dbReference>
<dbReference type="RefSeq" id="WP_055220776.1">
    <property type="nucleotide sequence ID" value="NZ_CZBI01000005.1"/>
</dbReference>
<evidence type="ECO:0000256" key="4">
    <source>
        <dbReference type="SAM" id="SignalP"/>
    </source>
</evidence>
<keyword evidence="3" id="KW-0106">Calcium</keyword>
<dbReference type="Gene3D" id="2.70.98.10">
    <property type="match status" value="1"/>
</dbReference>
<dbReference type="Gene3D" id="1.20.1050.60">
    <property type="entry name" value="alpha-1,2-mannosidase"/>
    <property type="match status" value="1"/>
</dbReference>
<dbReference type="Pfam" id="PF17678">
    <property type="entry name" value="Glyco_hydro_92N"/>
    <property type="match status" value="1"/>
</dbReference>
<sequence length="671" mass="76386">MKNNRSRWYALLLVVLSIMTPSVAQNTKYVNLFIGTYGDNGQVAPGAAAPFGMVCVCPDNDPRSHAGYDYAVTKVSGISVNRLSGVGCSGGGGNLRIRPVAPSQELHIKKSREKATPGYYSTAFTNGIKTELTATNAMAVERYKFPRSLSAALWIDFASTFEDVATCHYKRISETCIEGYVQARNVCGHGRYKLYFSLNTSHPFQLEEQKETTACLTFGKKVRSVEVRIGLSALSSELASWECARWEKMDFEDVKFRTADQWGKQLSAIDVKGGKKDDRVIFYTSLYRTYLSPADVSSPDGAYLGTDGKVYISEDFRYYSNWSLWDTFRTKFPLLVLTEPAKMRDMATSLIHLYATGKKDWSTGFESTPTVRTEHAVILLLDAYRKGITNLDFRKGYAGMKQEMERLPMRSPDQKMESAYDLWAMARIAEIIGEKADSEQYRQRSVSLFEETWKKEFMNVSPAFEVMKNNGLYQGTRWQYRWAAPQYIDKMIEWVGQDSLRSQLTYFFDHHLYNQGNEPDIHVPYLFNRLGAPEKTQQIVRSLMTEPMIHKYGGNSEFKTPYLGKAFKNAPEGYSPEMDEDDGTMSAWYVFGAMGFYPLLVGDEYYDLTSPLFDRVLLRLANGNVLTIQTEGRKKKDAPIKSIHFNGKKIDDYRISHNELIKGGELIYNYK</sequence>
<dbReference type="Gene3D" id="3.30.2080.10">
    <property type="entry name" value="GH92 mannosidase domain"/>
    <property type="match status" value="2"/>
</dbReference>
<dbReference type="InterPro" id="IPR012939">
    <property type="entry name" value="Glyco_hydro_92"/>
</dbReference>
<evidence type="ECO:0000259" key="6">
    <source>
        <dbReference type="Pfam" id="PF17678"/>
    </source>
</evidence>
<feature type="domain" description="Glycosyl hydrolase family 92" evidence="5">
    <location>
        <begin position="248"/>
        <end position="668"/>
    </location>
</feature>